<feature type="domain" description="SIS" evidence="3">
    <location>
        <begin position="24"/>
        <end position="164"/>
    </location>
</feature>
<evidence type="ECO:0000313" key="4">
    <source>
        <dbReference type="EMBL" id="RCX02070.1"/>
    </source>
</evidence>
<dbReference type="Pfam" id="PF10432">
    <property type="entry name" value="bact-PGI_C"/>
    <property type="match status" value="1"/>
</dbReference>
<dbReference type="NCBIfam" id="TIGR02128">
    <property type="entry name" value="G6PI_arch"/>
    <property type="match status" value="1"/>
</dbReference>
<dbReference type="GO" id="GO:0097367">
    <property type="term" value="F:carbohydrate derivative binding"/>
    <property type="evidence" value="ECO:0007669"/>
    <property type="project" value="InterPro"/>
</dbReference>
<dbReference type="InterPro" id="IPR046348">
    <property type="entry name" value="SIS_dom_sf"/>
</dbReference>
<dbReference type="CDD" id="cd05637">
    <property type="entry name" value="SIS_PGI_PMI_2"/>
    <property type="match status" value="1"/>
</dbReference>
<accession>A0A368ZYF9</accession>
<name>A0A368ZYF9_9FLAO</name>
<organism evidence="4 5">
    <name type="scientific">Schleiferia thermophila</name>
    <dbReference type="NCBI Taxonomy" id="884107"/>
    <lineage>
        <taxon>Bacteria</taxon>
        <taxon>Pseudomonadati</taxon>
        <taxon>Bacteroidota</taxon>
        <taxon>Flavobacteriia</taxon>
        <taxon>Flavobacteriales</taxon>
        <taxon>Schleiferiaceae</taxon>
        <taxon>Schleiferia</taxon>
    </lineage>
</organism>
<dbReference type="GO" id="GO:0004347">
    <property type="term" value="F:glucose-6-phosphate isomerase activity"/>
    <property type="evidence" value="ECO:0007669"/>
    <property type="project" value="InterPro"/>
</dbReference>
<dbReference type="AlphaFoldDB" id="A0A368ZYF9"/>
<dbReference type="InterPro" id="IPR019490">
    <property type="entry name" value="Glu6P/Mann6P_isomerase_C"/>
</dbReference>
<comment type="caution">
    <text evidence="4">The sequence shown here is derived from an EMBL/GenBank/DDBJ whole genome shotgun (WGS) entry which is preliminary data.</text>
</comment>
<dbReference type="GO" id="GO:0005975">
    <property type="term" value="P:carbohydrate metabolic process"/>
    <property type="evidence" value="ECO:0007669"/>
    <property type="project" value="InterPro"/>
</dbReference>
<evidence type="ECO:0000313" key="5">
    <source>
        <dbReference type="Proteomes" id="UP000253517"/>
    </source>
</evidence>
<gene>
    <name evidence="4" type="ORF">DES35_10541</name>
</gene>
<keyword evidence="5" id="KW-1185">Reference proteome</keyword>
<proteinExistence type="inferred from homology"/>
<evidence type="ECO:0000256" key="1">
    <source>
        <dbReference type="ARBA" id="ARBA00010523"/>
    </source>
</evidence>
<sequence length="328" mass="36665">MLTLIENFPKHLVDAMITAKKASFKQSNRAIKNVIITGLGGSGIGASMVQDLLSPHAEIPIIVNKDYHLPAFADENTLVIACSYSGETEETLAALAEAEEHSCEIAIITSGGTLLQMAKSKNYNYLQMPEGNPPRSMIGYSLVYQLYMLAYYGISRLALDNDIILSSNYLLEFREKIQSQARYIAVRLHKKIPAVYACSGFGSLAERFRQQLNENSKMLAWNGTVPEMNHNELVGWKGGDEHFAAIFIHTPFDDNRNAKRTEISSNIIQNFTSGVFHIHSEGETPLRAFFYLIHITDWISYYLSELNGVDVMDISAINQLKGELANFN</sequence>
<evidence type="ECO:0000256" key="2">
    <source>
        <dbReference type="ARBA" id="ARBA00023235"/>
    </source>
</evidence>
<dbReference type="RefSeq" id="WP_037359920.1">
    <property type="nucleotide sequence ID" value="NZ_BHZF01000004.1"/>
</dbReference>
<dbReference type="Proteomes" id="UP000253517">
    <property type="component" value="Unassembled WGS sequence"/>
</dbReference>
<keyword evidence="2 4" id="KW-0413">Isomerase</keyword>
<dbReference type="GO" id="GO:1901135">
    <property type="term" value="P:carbohydrate derivative metabolic process"/>
    <property type="evidence" value="ECO:0007669"/>
    <property type="project" value="InterPro"/>
</dbReference>
<dbReference type="InterPro" id="IPR001347">
    <property type="entry name" value="SIS_dom"/>
</dbReference>
<evidence type="ECO:0000259" key="3">
    <source>
        <dbReference type="PROSITE" id="PS51464"/>
    </source>
</evidence>
<dbReference type="EMBL" id="QPJS01000005">
    <property type="protein sequence ID" value="RCX02070.1"/>
    <property type="molecule type" value="Genomic_DNA"/>
</dbReference>
<reference evidence="4 5" key="1">
    <citation type="submission" date="2018-07" db="EMBL/GenBank/DDBJ databases">
        <title>Genomic Encyclopedia of Type Strains, Phase IV (KMG-IV): sequencing the most valuable type-strain genomes for metagenomic binning, comparative biology and taxonomic classification.</title>
        <authorList>
            <person name="Goeker M."/>
        </authorList>
    </citation>
    <scope>NUCLEOTIDE SEQUENCE [LARGE SCALE GENOMIC DNA]</scope>
    <source>
        <strain evidence="4 5">DSM 21410</strain>
    </source>
</reference>
<dbReference type="SUPFAM" id="SSF53697">
    <property type="entry name" value="SIS domain"/>
    <property type="match status" value="1"/>
</dbReference>
<dbReference type="Gene3D" id="3.40.50.10490">
    <property type="entry name" value="Glucose-6-phosphate isomerase like protein, domain 1"/>
    <property type="match status" value="2"/>
</dbReference>
<dbReference type="GO" id="GO:0004476">
    <property type="term" value="F:mannose-6-phosphate isomerase activity"/>
    <property type="evidence" value="ECO:0007669"/>
    <property type="project" value="InterPro"/>
</dbReference>
<protein>
    <submittedName>
        <fullName evidence="4">Bifunctional phosphoglucose/phosphomannose isomerase</fullName>
    </submittedName>
</protein>
<dbReference type="NCBIfam" id="NF006423">
    <property type="entry name" value="PRK08674.1-2"/>
    <property type="match status" value="1"/>
</dbReference>
<comment type="similarity">
    <text evidence="1">Belongs to the PGI/PMI family.</text>
</comment>
<dbReference type="CDD" id="cd05017">
    <property type="entry name" value="SIS_PGI_PMI_1"/>
    <property type="match status" value="1"/>
</dbReference>
<dbReference type="Pfam" id="PF01380">
    <property type="entry name" value="SIS"/>
    <property type="match status" value="1"/>
</dbReference>
<dbReference type="PROSITE" id="PS51464">
    <property type="entry name" value="SIS"/>
    <property type="match status" value="1"/>
</dbReference>
<dbReference type="InterPro" id="IPR035484">
    <property type="entry name" value="SIS_PGI/PMI_1"/>
</dbReference>